<organism evidence="1 2">
    <name type="scientific">cyanobacterium endosymbiont of Braarudosphaera bigelowii</name>
    <dbReference type="NCBI Taxonomy" id="1285375"/>
    <lineage>
        <taxon>Bacteria</taxon>
        <taxon>Bacillati</taxon>
        <taxon>Cyanobacteriota</taxon>
        <taxon>Cyanophyceae</taxon>
        <taxon>Oscillatoriophycideae</taxon>
        <taxon>Chroococcales</taxon>
        <taxon>Aphanothecaceae</taxon>
        <taxon>Candidatus Atelocyanobacterium</taxon>
        <taxon>Candidatus Atelocyanobacterium thalassae</taxon>
    </lineage>
</organism>
<protein>
    <submittedName>
        <fullName evidence="1">Uncharacterized protein</fullName>
    </submittedName>
</protein>
<proteinExistence type="predicted"/>
<sequence length="42" mass="5177">MKIKFEFFKVSFIFCKKLEEVRKENHRIKLKNCGKFLQTVIQ</sequence>
<dbReference type="Proteomes" id="UP001319803">
    <property type="component" value="Chromosome"/>
</dbReference>
<evidence type="ECO:0000313" key="1">
    <source>
        <dbReference type="EMBL" id="BDA40133.1"/>
    </source>
</evidence>
<gene>
    <name evidence="1" type="ORF">CPARK_000125600</name>
</gene>
<reference evidence="1 2" key="1">
    <citation type="submission" date="2021-08" db="EMBL/GenBank/DDBJ databases">
        <title>Endosymbiont genome of Braarudosphaera bigelowii.</title>
        <authorList>
            <person name="Suzuki S."/>
            <person name="Ishida K."/>
        </authorList>
    </citation>
    <scope>NUCLEOTIDE SEQUENCE [LARGE SCALE GENOMIC DNA]</scope>
    <source>
        <strain evidence="1">CPSB-1</strain>
    </source>
</reference>
<dbReference type="EMBL" id="AP024987">
    <property type="protein sequence ID" value="BDA40133.1"/>
    <property type="molecule type" value="Genomic_DNA"/>
</dbReference>
<evidence type="ECO:0000313" key="2">
    <source>
        <dbReference type="Proteomes" id="UP001319803"/>
    </source>
</evidence>
<name>A0ABM7U5U4_9CHRO</name>
<accession>A0ABM7U5U4</accession>
<keyword evidence="2" id="KW-1185">Reference proteome</keyword>